<proteinExistence type="predicted"/>
<feature type="region of interest" description="Disordered" evidence="1">
    <location>
        <begin position="1"/>
        <end position="69"/>
    </location>
</feature>
<organism evidence="2 3">
    <name type="scientific">Brachionus plicatilis</name>
    <name type="common">Marine rotifer</name>
    <name type="synonym">Brachionus muelleri</name>
    <dbReference type="NCBI Taxonomy" id="10195"/>
    <lineage>
        <taxon>Eukaryota</taxon>
        <taxon>Metazoa</taxon>
        <taxon>Spiralia</taxon>
        <taxon>Gnathifera</taxon>
        <taxon>Rotifera</taxon>
        <taxon>Eurotatoria</taxon>
        <taxon>Monogononta</taxon>
        <taxon>Pseudotrocha</taxon>
        <taxon>Ploima</taxon>
        <taxon>Brachionidae</taxon>
        <taxon>Brachionus</taxon>
    </lineage>
</organism>
<feature type="compositionally biased region" description="Polar residues" evidence="1">
    <location>
        <begin position="10"/>
        <end position="24"/>
    </location>
</feature>
<protein>
    <submittedName>
        <fullName evidence="2">Uncharacterized protein</fullName>
    </submittedName>
</protein>
<dbReference type="AlphaFoldDB" id="A0A3M7R627"/>
<evidence type="ECO:0000256" key="1">
    <source>
        <dbReference type="SAM" id="MobiDB-lite"/>
    </source>
</evidence>
<name>A0A3M7R627_BRAPC</name>
<accession>A0A3M7R627</accession>
<dbReference type="Proteomes" id="UP000276133">
    <property type="component" value="Unassembled WGS sequence"/>
</dbReference>
<feature type="compositionally biased region" description="Low complexity" evidence="1">
    <location>
        <begin position="35"/>
        <end position="48"/>
    </location>
</feature>
<gene>
    <name evidence="2" type="ORF">BpHYR1_023904</name>
</gene>
<keyword evidence="3" id="KW-1185">Reference proteome</keyword>
<sequence>MVDYDGGIAQTESTPKTISRQESAQTSSSKRKARTTTQTQATPKTTSRQQFAQTSSSKRHSKKNYTSPKPVEYSYEVINQVDIKTHGYHAKVVTIGSVIIVGQRLTQDAINIEIYYYWKSDYLKRKRINENDIEFGTDRLKKKIRLLEQNRDQV</sequence>
<reference evidence="2 3" key="1">
    <citation type="journal article" date="2018" name="Sci. Rep.">
        <title>Genomic signatures of local adaptation to the degree of environmental predictability in rotifers.</title>
        <authorList>
            <person name="Franch-Gras L."/>
            <person name="Hahn C."/>
            <person name="Garcia-Roger E.M."/>
            <person name="Carmona M.J."/>
            <person name="Serra M."/>
            <person name="Gomez A."/>
        </authorList>
    </citation>
    <scope>NUCLEOTIDE SEQUENCE [LARGE SCALE GENOMIC DNA]</scope>
    <source>
        <strain evidence="2">HYR1</strain>
    </source>
</reference>
<dbReference type="EMBL" id="REGN01004166">
    <property type="protein sequence ID" value="RNA18834.1"/>
    <property type="molecule type" value="Genomic_DNA"/>
</dbReference>
<comment type="caution">
    <text evidence="2">The sequence shown here is derived from an EMBL/GenBank/DDBJ whole genome shotgun (WGS) entry which is preliminary data.</text>
</comment>
<evidence type="ECO:0000313" key="2">
    <source>
        <dbReference type="EMBL" id="RNA18834.1"/>
    </source>
</evidence>
<evidence type="ECO:0000313" key="3">
    <source>
        <dbReference type="Proteomes" id="UP000276133"/>
    </source>
</evidence>